<dbReference type="Proteomes" id="UP000664859">
    <property type="component" value="Unassembled WGS sequence"/>
</dbReference>
<feature type="signal peptide" evidence="1">
    <location>
        <begin position="1"/>
        <end position="24"/>
    </location>
</feature>
<proteinExistence type="predicted"/>
<evidence type="ECO:0000313" key="3">
    <source>
        <dbReference type="EMBL" id="KAG5192254.1"/>
    </source>
</evidence>
<protein>
    <recommendedName>
        <fullName evidence="2">N-acetyltransferase domain-containing protein</fullName>
    </recommendedName>
</protein>
<accession>A0A835ZHF3</accession>
<dbReference type="SUPFAM" id="SSF55729">
    <property type="entry name" value="Acyl-CoA N-acyltransferases (Nat)"/>
    <property type="match status" value="1"/>
</dbReference>
<keyword evidence="1" id="KW-0732">Signal</keyword>
<dbReference type="AlphaFoldDB" id="A0A835ZHF3"/>
<dbReference type="InterPro" id="IPR000182">
    <property type="entry name" value="GNAT_dom"/>
</dbReference>
<dbReference type="EMBL" id="JAFCMP010000008">
    <property type="protein sequence ID" value="KAG5192254.1"/>
    <property type="molecule type" value="Genomic_DNA"/>
</dbReference>
<dbReference type="OrthoDB" id="61113at2759"/>
<gene>
    <name evidence="3" type="ORF">JKP88DRAFT_351988</name>
</gene>
<evidence type="ECO:0000256" key="1">
    <source>
        <dbReference type="SAM" id="SignalP"/>
    </source>
</evidence>
<feature type="chain" id="PRO_5032490158" description="N-acetyltransferase domain-containing protein" evidence="1">
    <location>
        <begin position="25"/>
        <end position="309"/>
    </location>
</feature>
<evidence type="ECO:0000259" key="2">
    <source>
        <dbReference type="PROSITE" id="PS51186"/>
    </source>
</evidence>
<dbReference type="InterPro" id="IPR016181">
    <property type="entry name" value="Acyl_CoA_acyltransferase"/>
</dbReference>
<dbReference type="PROSITE" id="PS51186">
    <property type="entry name" value="GNAT"/>
    <property type="match status" value="1"/>
</dbReference>
<evidence type="ECO:0000313" key="4">
    <source>
        <dbReference type="Proteomes" id="UP000664859"/>
    </source>
</evidence>
<dbReference type="Pfam" id="PF13673">
    <property type="entry name" value="Acetyltransf_10"/>
    <property type="match status" value="1"/>
</dbReference>
<reference evidence="3" key="1">
    <citation type="submission" date="2021-02" db="EMBL/GenBank/DDBJ databases">
        <title>First Annotated Genome of the Yellow-green Alga Tribonema minus.</title>
        <authorList>
            <person name="Mahan K.M."/>
        </authorList>
    </citation>
    <scope>NUCLEOTIDE SEQUENCE</scope>
    <source>
        <strain evidence="3">UTEX B ZZ1240</strain>
    </source>
</reference>
<name>A0A835ZHF3_9STRA</name>
<comment type="caution">
    <text evidence="3">The sequence shown here is derived from an EMBL/GenBank/DDBJ whole genome shotgun (WGS) entry which is preliminary data.</text>
</comment>
<organism evidence="3 4">
    <name type="scientific">Tribonema minus</name>
    <dbReference type="NCBI Taxonomy" id="303371"/>
    <lineage>
        <taxon>Eukaryota</taxon>
        <taxon>Sar</taxon>
        <taxon>Stramenopiles</taxon>
        <taxon>Ochrophyta</taxon>
        <taxon>PX clade</taxon>
        <taxon>Xanthophyceae</taxon>
        <taxon>Tribonematales</taxon>
        <taxon>Tribonemataceae</taxon>
        <taxon>Tribonema</taxon>
    </lineage>
</organism>
<keyword evidence="4" id="KW-1185">Reference proteome</keyword>
<sequence>MLAGYLAKIVIAHCLVGAVSDAAAFSFSANVSGFYLCCLGGQHCPALKNLKHHTMVSDAELARRSLKNWGELLAAVGRYAVGPHAELRRPDALGSRIDSAGDSPWFNAAVVPVGATPPQADDASLPYCLWTADAAAGAAGRSENAAIATPLMGLDLRDASLKLDDSSASADEEFQIGEPPLETVGDINGRAYGQTGAAFAALVRGLAANGRVRTYGVRDAATGGYVCVAMALSVDDDVGVHYVATEACHRRAGLATRVVTALLRDARARGASTATLQATPDGASVYERIGFRRVGTMHAFVRGGGAASA</sequence>
<dbReference type="GO" id="GO:0016747">
    <property type="term" value="F:acyltransferase activity, transferring groups other than amino-acyl groups"/>
    <property type="evidence" value="ECO:0007669"/>
    <property type="project" value="InterPro"/>
</dbReference>
<dbReference type="Gene3D" id="3.40.630.30">
    <property type="match status" value="1"/>
</dbReference>
<feature type="domain" description="N-acetyltransferase" evidence="2">
    <location>
        <begin position="154"/>
        <end position="309"/>
    </location>
</feature>